<reference evidence="4 5" key="1">
    <citation type="submission" date="2015-09" db="EMBL/GenBank/DDBJ databases">
        <title>Complete genome sequence of Defluviimonas alba cai42t isolated from an oilfield in Xinjiang.</title>
        <authorList>
            <person name="Geng S."/>
            <person name="Pan X."/>
            <person name="Wu X."/>
        </authorList>
    </citation>
    <scope>NUCLEOTIDE SEQUENCE [LARGE SCALE GENOMIC DNA]</scope>
    <source>
        <strain evidence="5">cai42</strain>
    </source>
</reference>
<dbReference type="RefSeq" id="WP_084740020.1">
    <property type="nucleotide sequence ID" value="NZ_CP012661.1"/>
</dbReference>
<dbReference type="GO" id="GO:0016787">
    <property type="term" value="F:hydrolase activity"/>
    <property type="evidence" value="ECO:0007669"/>
    <property type="project" value="UniProtKB-KW"/>
</dbReference>
<dbReference type="KEGG" id="daa:AKL17_2704"/>
<dbReference type="PATRIC" id="fig|1335048.3.peg.2816"/>
<dbReference type="EMBL" id="CP012661">
    <property type="protein sequence ID" value="AMY69943.1"/>
    <property type="molecule type" value="Genomic_DNA"/>
</dbReference>
<keyword evidence="5" id="KW-1185">Reference proteome</keyword>
<gene>
    <name evidence="4" type="ORF">AKL17_2704</name>
</gene>
<dbReference type="OrthoDB" id="9785345at2"/>
<dbReference type="AlphaFoldDB" id="A0A165SPQ1"/>
<evidence type="ECO:0000256" key="1">
    <source>
        <dbReference type="SAM" id="MobiDB-lite"/>
    </source>
</evidence>
<dbReference type="Gene3D" id="1.10.10.2520">
    <property type="entry name" value="Cell wall hydrolase SleB, domain 1"/>
    <property type="match status" value="1"/>
</dbReference>
<protein>
    <submittedName>
        <fullName evidence="4">Cell wall hydrolase, SleB</fullName>
    </submittedName>
</protein>
<dbReference type="InterPro" id="IPR011105">
    <property type="entry name" value="Cell_wall_hydrolase_SleB"/>
</dbReference>
<keyword evidence="2" id="KW-0732">Signal</keyword>
<name>A0A165SPQ1_9RHOB</name>
<keyword evidence="4" id="KW-0378">Hydrolase</keyword>
<sequence>MNVLKTWAGASALTIALSSGLAAEVSVSHSNDPTAPIDARLASLLNQERAGLALVEGSKLAGLVAGPQKTAKRPLFGAVATTSAPTRAAARKAAGGAPRVTDPMWLAAQPAPKGDQQFRCLATAVYFEARGESLHGQAAVAEVILNRVETPAYPNSICGVVNQAGKGGCQFSYVCDGKPETIGDPRAWDRAARIARAMLDGAPRELTQGATHFHTPAVNPKWARSFTQTARIGSHIFYRQPLRVASAAPSQVASASAPLRQSARSKQD</sequence>
<feature type="signal peptide" evidence="2">
    <location>
        <begin position="1"/>
        <end position="22"/>
    </location>
</feature>
<organism evidence="4 5">
    <name type="scientific">Frigidibacter mobilis</name>
    <dbReference type="NCBI Taxonomy" id="1335048"/>
    <lineage>
        <taxon>Bacteria</taxon>
        <taxon>Pseudomonadati</taxon>
        <taxon>Pseudomonadota</taxon>
        <taxon>Alphaproteobacteria</taxon>
        <taxon>Rhodobacterales</taxon>
        <taxon>Paracoccaceae</taxon>
        <taxon>Frigidibacter</taxon>
    </lineage>
</organism>
<feature type="region of interest" description="Disordered" evidence="1">
    <location>
        <begin position="249"/>
        <end position="268"/>
    </location>
</feature>
<dbReference type="Proteomes" id="UP000076128">
    <property type="component" value="Chromosome"/>
</dbReference>
<dbReference type="Pfam" id="PF07486">
    <property type="entry name" value="Hydrolase_2"/>
    <property type="match status" value="1"/>
</dbReference>
<evidence type="ECO:0000259" key="3">
    <source>
        <dbReference type="Pfam" id="PF07486"/>
    </source>
</evidence>
<feature type="domain" description="Cell wall hydrolase SleB" evidence="3">
    <location>
        <begin position="131"/>
        <end position="238"/>
    </location>
</feature>
<feature type="chain" id="PRO_5007866739" evidence="2">
    <location>
        <begin position="23"/>
        <end position="268"/>
    </location>
</feature>
<feature type="compositionally biased region" description="Low complexity" evidence="1">
    <location>
        <begin position="249"/>
        <end position="258"/>
    </location>
</feature>
<proteinExistence type="predicted"/>
<evidence type="ECO:0000256" key="2">
    <source>
        <dbReference type="SAM" id="SignalP"/>
    </source>
</evidence>
<evidence type="ECO:0000313" key="4">
    <source>
        <dbReference type="EMBL" id="AMY69943.1"/>
    </source>
</evidence>
<accession>A0A165SPQ1</accession>
<dbReference type="InterPro" id="IPR042047">
    <property type="entry name" value="SleB_dom1"/>
</dbReference>
<dbReference type="STRING" id="1335048.AKL17_2704"/>
<evidence type="ECO:0000313" key="5">
    <source>
        <dbReference type="Proteomes" id="UP000076128"/>
    </source>
</evidence>